<feature type="region of interest" description="Disordered" evidence="1">
    <location>
        <begin position="1175"/>
        <end position="1198"/>
    </location>
</feature>
<evidence type="ECO:0000256" key="1">
    <source>
        <dbReference type="SAM" id="MobiDB-lite"/>
    </source>
</evidence>
<feature type="non-terminal residue" evidence="3">
    <location>
        <position position="1400"/>
    </location>
</feature>
<feature type="compositionally biased region" description="Polar residues" evidence="1">
    <location>
        <begin position="1333"/>
        <end position="1349"/>
    </location>
</feature>
<gene>
    <name evidence="3" type="ORF">DNTS_014912</name>
</gene>
<dbReference type="Proteomes" id="UP000316079">
    <property type="component" value="Unassembled WGS sequence"/>
</dbReference>
<dbReference type="EMBL" id="SRMA01027270">
    <property type="protein sequence ID" value="TRY56672.1"/>
    <property type="molecule type" value="Genomic_DNA"/>
</dbReference>
<evidence type="ECO:0000256" key="2">
    <source>
        <dbReference type="SAM" id="Phobius"/>
    </source>
</evidence>
<feature type="compositionally biased region" description="Polar residues" evidence="1">
    <location>
        <begin position="1183"/>
        <end position="1192"/>
    </location>
</feature>
<reference evidence="3 4" key="1">
    <citation type="journal article" date="2019" name="Sci. Data">
        <title>Hybrid genome assembly and annotation of Danionella translucida.</title>
        <authorList>
            <person name="Kadobianskyi M."/>
            <person name="Schulze L."/>
            <person name="Schuelke M."/>
            <person name="Judkewitz B."/>
        </authorList>
    </citation>
    <scope>NUCLEOTIDE SEQUENCE [LARGE SCALE GENOMIC DNA]</scope>
    <source>
        <strain evidence="3 4">Bolton</strain>
    </source>
</reference>
<evidence type="ECO:0000313" key="3">
    <source>
        <dbReference type="EMBL" id="TRY56672.1"/>
    </source>
</evidence>
<accession>A0A553MU05</accession>
<proteinExistence type="predicted"/>
<dbReference type="OrthoDB" id="8946688at2759"/>
<protein>
    <submittedName>
        <fullName evidence="3">Uncharacterized protein</fullName>
    </submittedName>
</protein>
<name>A0A553MU05_9TELE</name>
<feature type="transmembrane region" description="Helical" evidence="2">
    <location>
        <begin position="77"/>
        <end position="97"/>
    </location>
</feature>
<sequence length="1400" mass="155408">MAHVEENLKPMIPENNIFTNSSLSPVMVQCVELLFQFIEVLPCEEVLIYWHILLLVGFSILKRLILALLPILQGNNIISLLIFTGVFGIISLFIVIIHKLRLARPQKHVENYFSGTIPERVVRRDLHSGLFTGLLQEPILQLWSRTKLGKCMWTSTFFCIHVVVEENMYSQDSNQDSGSVGTTRYAKKVSRVLEPAFSEAYRSKQTGASNDNKPDLLDEWQEVRSSNCIGPKNTMLESSLLGVEKGKVDQVDSARQASLEWAKKQMAGDSISHQCENMSSSVHPPEHHLPEVIQGLIHVLFPRGKLLTDPKIDFMHLNQNNLTATDQFLKPGLMSPDSCGTKAAWKLSEAKACFDGAAYHTLQMVKKPYHQRQIRVFEGVHINVHFLKDNLKTGLVKPRTFPPGDRCQESAVFVQQICPPDAIWEKTRVFVVLAPELFHCFTGPNPPQPRKFYLLPKIHKSLKGWTVPFEVPPGRPIVSDVVIESYRVAKYIDHFLNPLYTLQPHLTKPKAFSFLWTKSLYTNIDTTLCLSAVGSVQLDLLLGDGLLFLQLVQWIRLTDFDCSDCVDVHVGHTSEHTQLDMGDFEVDVGTLSGSEGLTVGLGHGLGPSGLGEGQEVGQEQIQKQTSRLHLGRSWELLDQLPGTPAQPSDSLATALPPQQPSVVLPHFPSGSPTGQDHSTATCPLTPPGQLAPTDGQHVRNLEELNRIITRNVDNRFQFLNEISPVSLTCNDFTFKKFDPTYVNIYMAEWERTLFSKLPHWPSMYLRFLDDIFGNLRLMLGHYQEVRNSLLGSLTKVDPADWNKPKGWAENRFRIKLQATTLAEAHQLLAEFLVGAPERPQPTDASVMVGNLSRIPTPVHHGALVHEPPSSSALCPVFSPPITQGSGHIYSKVVCTDSQKSFTTLSQSAPVDPSSQEGNGILERFESPRITMGLSLPNEKVPLKYQASFLSSGFRREGDSAEVLTDILCSGLTLTATGTDSLTGEHAPITLESRLKVNKTLTKTWKKIAANFTVILNDGKARETILKLLSLNIMRGLASSPLEFLTATLPHTRGHALDVLGCRAEFLAQSNGFKSEGDSLEVESPSMVQKTAMFRMTAFICPLCPPDSVWRWAALLKKSVDYVCDVSCHSNGSPPVEPRCRTPFIYSTLRISPTALARRGQTPQCRTNNFIPSSLSEMKKQQDASESTHTLQRVPTPPNHRRRYKRLAMFRFSRVKRRTVNPWLGKAGSLRDLQGLKRGAQIINPGHKGVDHPSGIDNLRLMVTKQSDQVKRTTHVQGSSKLDESKLTTPSFRSSIIWTCPELESIGGGFLITSMLSNAACKSPCIPPHGSARPGTSWTHAAPSLGTTLGRSLKRPTPPARKPTSSGILTYVPLPQIGPFLISTGRIFNHPASLASYHSDE</sequence>
<comment type="caution">
    <text evidence="3">The sequence shown here is derived from an EMBL/GenBank/DDBJ whole genome shotgun (WGS) entry which is preliminary data.</text>
</comment>
<dbReference type="STRING" id="623744.A0A553MU05"/>
<keyword evidence="2" id="KW-0812">Transmembrane</keyword>
<organism evidence="3 4">
    <name type="scientific">Danionella cerebrum</name>
    <dbReference type="NCBI Taxonomy" id="2873325"/>
    <lineage>
        <taxon>Eukaryota</taxon>
        <taxon>Metazoa</taxon>
        <taxon>Chordata</taxon>
        <taxon>Craniata</taxon>
        <taxon>Vertebrata</taxon>
        <taxon>Euteleostomi</taxon>
        <taxon>Actinopterygii</taxon>
        <taxon>Neopterygii</taxon>
        <taxon>Teleostei</taxon>
        <taxon>Ostariophysi</taxon>
        <taxon>Cypriniformes</taxon>
        <taxon>Danionidae</taxon>
        <taxon>Danioninae</taxon>
        <taxon>Danionella</taxon>
    </lineage>
</organism>
<keyword evidence="2" id="KW-1133">Transmembrane helix</keyword>
<feature type="region of interest" description="Disordered" evidence="1">
    <location>
        <begin position="1330"/>
        <end position="1366"/>
    </location>
</feature>
<keyword evidence="4" id="KW-1185">Reference proteome</keyword>
<feature type="transmembrane region" description="Helical" evidence="2">
    <location>
        <begin position="47"/>
        <end position="65"/>
    </location>
</feature>
<evidence type="ECO:0000313" key="4">
    <source>
        <dbReference type="Proteomes" id="UP000316079"/>
    </source>
</evidence>
<keyword evidence="2" id="KW-0472">Membrane</keyword>